<comment type="similarity">
    <text evidence="1">Belongs to the beta type-B retroviral polymerase family. HERV class-II K(HML-2) pol subfamily.</text>
</comment>
<sequence length="224" mass="25989">MYEWSRTVVSCAVGQTEEFKVEAGLHQGSALSPFLFAIVMDQLSEEVRQESPWTMMFADDIVICSESREQVEENLERWRFALGRRGMKASSEKGGAGYRSSLAISSEHCQAKQWAYLPGFQTPLINREEWVNLKIQSSPHFLLIPHERPLNTVVIGGMERERQREKEMENRREKGNRLILLRVIVDSKHILTPYTHIHELIHRAILAKLAEFWKVGGKQRTWEK</sequence>
<name>A0AAE0V501_9TELE</name>
<dbReference type="SUPFAM" id="SSF56672">
    <property type="entry name" value="DNA/RNA polymerases"/>
    <property type="match status" value="1"/>
</dbReference>
<dbReference type="PROSITE" id="PS50878">
    <property type="entry name" value="RT_POL"/>
    <property type="match status" value="1"/>
</dbReference>
<proteinExistence type="inferred from homology"/>
<dbReference type="InterPro" id="IPR043502">
    <property type="entry name" value="DNA/RNA_pol_sf"/>
</dbReference>
<dbReference type="InterPro" id="IPR000477">
    <property type="entry name" value="RT_dom"/>
</dbReference>
<evidence type="ECO:0000259" key="3">
    <source>
        <dbReference type="PROSITE" id="PS50878"/>
    </source>
</evidence>
<evidence type="ECO:0000313" key="5">
    <source>
        <dbReference type="Proteomes" id="UP001274896"/>
    </source>
</evidence>
<evidence type="ECO:0000256" key="1">
    <source>
        <dbReference type="ARBA" id="ARBA00010879"/>
    </source>
</evidence>
<dbReference type="Gene3D" id="3.30.70.270">
    <property type="match status" value="1"/>
</dbReference>
<feature type="domain" description="Reverse transcriptase" evidence="3">
    <location>
        <begin position="1"/>
        <end position="135"/>
    </location>
</feature>
<organism evidence="4 5">
    <name type="scientific">Hemibagrus guttatus</name>
    <dbReference type="NCBI Taxonomy" id="175788"/>
    <lineage>
        <taxon>Eukaryota</taxon>
        <taxon>Metazoa</taxon>
        <taxon>Chordata</taxon>
        <taxon>Craniata</taxon>
        <taxon>Vertebrata</taxon>
        <taxon>Euteleostomi</taxon>
        <taxon>Actinopterygii</taxon>
        <taxon>Neopterygii</taxon>
        <taxon>Teleostei</taxon>
        <taxon>Ostariophysi</taxon>
        <taxon>Siluriformes</taxon>
        <taxon>Bagridae</taxon>
        <taxon>Hemibagrus</taxon>
    </lineage>
</organism>
<evidence type="ECO:0000313" key="4">
    <source>
        <dbReference type="EMBL" id="KAK3542816.1"/>
    </source>
</evidence>
<keyword evidence="5" id="KW-1185">Reference proteome</keyword>
<evidence type="ECO:0000256" key="2">
    <source>
        <dbReference type="ARBA" id="ARBA00012180"/>
    </source>
</evidence>
<dbReference type="EMBL" id="JAUCMX010000006">
    <property type="protein sequence ID" value="KAK3542816.1"/>
    <property type="molecule type" value="Genomic_DNA"/>
</dbReference>
<dbReference type="GO" id="GO:0004523">
    <property type="term" value="F:RNA-DNA hybrid ribonuclease activity"/>
    <property type="evidence" value="ECO:0007669"/>
    <property type="project" value="UniProtKB-EC"/>
</dbReference>
<dbReference type="Pfam" id="PF00078">
    <property type="entry name" value="RVT_1"/>
    <property type="match status" value="1"/>
</dbReference>
<dbReference type="Proteomes" id="UP001274896">
    <property type="component" value="Unassembled WGS sequence"/>
</dbReference>
<comment type="caution">
    <text evidence="4">The sequence shown here is derived from an EMBL/GenBank/DDBJ whole genome shotgun (WGS) entry which is preliminary data.</text>
</comment>
<gene>
    <name evidence="4" type="ORF">QTP70_004327</name>
</gene>
<dbReference type="AlphaFoldDB" id="A0AAE0V501"/>
<reference evidence="4" key="1">
    <citation type="submission" date="2023-06" db="EMBL/GenBank/DDBJ databases">
        <title>Male Hemibagrus guttatus genome.</title>
        <authorList>
            <person name="Bian C."/>
        </authorList>
    </citation>
    <scope>NUCLEOTIDE SEQUENCE</scope>
    <source>
        <strain evidence="4">Male_cb2023</strain>
        <tissue evidence="4">Muscle</tissue>
    </source>
</reference>
<accession>A0AAE0V501</accession>
<dbReference type="InterPro" id="IPR043128">
    <property type="entry name" value="Rev_trsase/Diguanyl_cyclase"/>
</dbReference>
<dbReference type="EC" id="3.1.26.4" evidence="2"/>
<protein>
    <recommendedName>
        <fullName evidence="2">ribonuclease H</fullName>
        <ecNumber evidence="2">3.1.26.4</ecNumber>
    </recommendedName>
</protein>